<keyword evidence="2" id="KW-0863">Zinc-finger</keyword>
<evidence type="ECO:0000256" key="1">
    <source>
        <dbReference type="ARBA" id="ARBA00022723"/>
    </source>
</evidence>
<reference evidence="7 8" key="1">
    <citation type="journal article" date="2004" name="Nature">
        <title>Genome sequence of the ultrasmall unicellular red alga Cyanidioschyzon merolae 10D.</title>
        <authorList>
            <person name="Matsuzaki M."/>
            <person name="Misumi O."/>
            <person name="Shin-i T."/>
            <person name="Maruyama S."/>
            <person name="Takahara M."/>
            <person name="Miyagishima S."/>
            <person name="Mori T."/>
            <person name="Nishida K."/>
            <person name="Yagisawa F."/>
            <person name="Nishida K."/>
            <person name="Yoshida Y."/>
            <person name="Nishimura Y."/>
            <person name="Nakao S."/>
            <person name="Kobayashi T."/>
            <person name="Momoyama Y."/>
            <person name="Higashiyama T."/>
            <person name="Minoda A."/>
            <person name="Sano M."/>
            <person name="Nomoto H."/>
            <person name="Oishi K."/>
            <person name="Hayashi H."/>
            <person name="Ohta F."/>
            <person name="Nishizaka S."/>
            <person name="Haga S."/>
            <person name="Miura S."/>
            <person name="Morishita T."/>
            <person name="Kabeya Y."/>
            <person name="Terasawa K."/>
            <person name="Suzuki Y."/>
            <person name="Ishii Y."/>
            <person name="Asakawa S."/>
            <person name="Takano H."/>
            <person name="Ohta N."/>
            <person name="Kuroiwa H."/>
            <person name="Tanaka K."/>
            <person name="Shimizu N."/>
            <person name="Sugano S."/>
            <person name="Sato N."/>
            <person name="Nozaki H."/>
            <person name="Ogasawara N."/>
            <person name="Kohara Y."/>
            <person name="Kuroiwa T."/>
        </authorList>
    </citation>
    <scope>NUCLEOTIDE SEQUENCE [LARGE SCALE GENOMIC DNA]</scope>
    <source>
        <strain evidence="7 8">10D</strain>
    </source>
</reference>
<evidence type="ECO:0000259" key="6">
    <source>
        <dbReference type="PROSITE" id="PS51157"/>
    </source>
</evidence>
<protein>
    <recommendedName>
        <fullName evidence="6">UBR-type domain-containing protein</fullName>
    </recommendedName>
</protein>
<feature type="domain" description="UBR-type" evidence="6">
    <location>
        <begin position="315"/>
        <end position="392"/>
    </location>
</feature>
<feature type="zinc finger region" description="UBR-type" evidence="4">
    <location>
        <begin position="315"/>
        <end position="392"/>
    </location>
</feature>
<dbReference type="HOGENOM" id="CLU_224133_0_0_1"/>
<organism evidence="7 8">
    <name type="scientific">Cyanidioschyzon merolae (strain NIES-3377 / 10D)</name>
    <name type="common">Unicellular red alga</name>
    <dbReference type="NCBI Taxonomy" id="280699"/>
    <lineage>
        <taxon>Eukaryota</taxon>
        <taxon>Rhodophyta</taxon>
        <taxon>Bangiophyceae</taxon>
        <taxon>Cyanidiales</taxon>
        <taxon>Cyanidiaceae</taxon>
        <taxon>Cyanidioschyzon</taxon>
    </lineage>
</organism>
<dbReference type="Gramene" id="CMK159CT">
    <property type="protein sequence ID" value="CMK159CT"/>
    <property type="gene ID" value="CMK159C"/>
</dbReference>
<dbReference type="PROSITE" id="PS51157">
    <property type="entry name" value="ZF_UBR"/>
    <property type="match status" value="1"/>
</dbReference>
<dbReference type="KEGG" id="cme:CYME_CMK159C"/>
<evidence type="ECO:0000256" key="5">
    <source>
        <dbReference type="SAM" id="MobiDB-lite"/>
    </source>
</evidence>
<reference evidence="7 8" key="2">
    <citation type="journal article" date="2007" name="BMC Biol.">
        <title>A 100%-complete sequence reveals unusually simple genomic features in the hot-spring red alga Cyanidioschyzon merolae.</title>
        <authorList>
            <person name="Nozaki H."/>
            <person name="Takano H."/>
            <person name="Misumi O."/>
            <person name="Terasawa K."/>
            <person name="Matsuzaki M."/>
            <person name="Maruyama S."/>
            <person name="Nishida K."/>
            <person name="Yagisawa F."/>
            <person name="Yoshida Y."/>
            <person name="Fujiwara T."/>
            <person name="Takio S."/>
            <person name="Tamura K."/>
            <person name="Chung S.J."/>
            <person name="Nakamura S."/>
            <person name="Kuroiwa H."/>
            <person name="Tanaka K."/>
            <person name="Sato N."/>
            <person name="Kuroiwa T."/>
        </authorList>
    </citation>
    <scope>NUCLEOTIDE SEQUENCE [LARGE SCALE GENOMIC DNA]</scope>
    <source>
        <strain evidence="7 8">10D</strain>
    </source>
</reference>
<keyword evidence="8" id="KW-1185">Reference proteome</keyword>
<evidence type="ECO:0000256" key="4">
    <source>
        <dbReference type="PROSITE-ProRule" id="PRU00508"/>
    </source>
</evidence>
<dbReference type="GeneID" id="16994517"/>
<dbReference type="CDD" id="cd19674">
    <property type="entry name" value="UBR-box_UBR4_like"/>
    <property type="match status" value="1"/>
</dbReference>
<feature type="compositionally biased region" description="Low complexity" evidence="5">
    <location>
        <begin position="3449"/>
        <end position="3459"/>
    </location>
</feature>
<dbReference type="Proteomes" id="UP000007014">
    <property type="component" value="Chromosome 11"/>
</dbReference>
<accession>M1VCY5</accession>
<keyword evidence="3" id="KW-0862">Zinc</keyword>
<feature type="region of interest" description="Disordered" evidence="5">
    <location>
        <begin position="398"/>
        <end position="422"/>
    </location>
</feature>
<feature type="compositionally biased region" description="Polar residues" evidence="5">
    <location>
        <begin position="2035"/>
        <end position="2052"/>
    </location>
</feature>
<dbReference type="EMBL" id="AP006493">
    <property type="protein sequence ID" value="BAM80532.1"/>
    <property type="molecule type" value="Genomic_DNA"/>
</dbReference>
<feature type="region of interest" description="Disordered" evidence="5">
    <location>
        <begin position="2103"/>
        <end position="2122"/>
    </location>
</feature>
<feature type="region of interest" description="Disordered" evidence="5">
    <location>
        <begin position="2020"/>
        <end position="2052"/>
    </location>
</feature>
<dbReference type="RefSeq" id="XP_005536568.1">
    <property type="nucleotide sequence ID" value="XM_005536511.1"/>
</dbReference>
<dbReference type="GO" id="GO:0008270">
    <property type="term" value="F:zinc ion binding"/>
    <property type="evidence" value="ECO:0007669"/>
    <property type="project" value="UniProtKB-KW"/>
</dbReference>
<sequence>MLNGSAGISYSGRRNLRSNVPLDAGLLLLLLVHKVPNMDQVAACFRAAYADAVGSTPLLASAEERAVFVKNSLEFALKVEAQSRDVTAAGAEQQRTEIDRARQRLWFFCVGAAELLKEPGAQFPSPSLVTAAQQALRQRQQHWCNRLAAASRLSADTTLSTADEVDSLIALVRIGLTVLGLFVCLSILGEREHWRGPFLCELWQQGRAVYEALERQKASSAALRTTASFLQSYWLDALCTATWWIADLSNHAAATAWTLDTSPSSLLQIRDSASAQCSVWNPLHCSFTQPCATIRDQHWNCRGCSALQASSWTPHQCTFLLTGRSFRDQHWYRCSTCAFREDEGVCTSCALICHAGHEVSYVRFSGFFCDCGANAAATTPRTKCLLCTLVRSEETSSTTSSSEALHTSTETPRGAERRPAKAPELRDEHLLWMRPPSVSPLVELDSTKACFYHVFMEIAQLHGSSDRCPVRDASGSGETAPAGVLLAKAITEHLQSTFEWLRDSVLFRFLQSPTPGEIPLETNAQSQSVVQMPGTEQAPRKAFLPALHRAAAAGDESPRTATCNARDVREIQQDTCQVRGAGTYIQRATWKPEAVQVLTRVRHVDTNQGQSTLGMGVFWQLLPCGKQEARNPRELHWHHEPVLAFVDGLFLVTLAASEHHVAFLSDEADIRRSSASVPVHPSSEPLERAPLAGCACTGTVRSTRPTALDARRWIRRPLGFCAGELGFAPSCPRRGSLQRLLALNRETSTLRLYCVGSTVADVDGSLHAQSCASESPSRPVAAAAHPVVEPDKVRSVTLPTSGQSFTASWGTTDAAAAGDGTTVVHSAEALVGASGSRPAPAGPSANTATLVNAVGVSADAVVSDQLAEYPSNTRSRMQAPARRSTIRAHRAQRVLQRWREYHQVHAKRCLRLLLRPVPGPGAASAEGGTAYGAAEVATVPKTTPATLSLEQPERSSTGTMTFAAPAEASQFGARRATSTDTTSSQHPGRLYLLLERQCLETGEPIQEASWLDAYAIDWLLCLGRSRSSLEVLSIEYACWCWFCRWIREAHGEAAASAADTTSRPAGPDGTETCLTVSEAPSGTVSNDEEPFLWLSFADMDEALAARQPCTLRPAPCTEAAAENARLLLEQTTGSESQILRWLPDAAPEHDPWHMRERKRFRLMFSNARDGVAEGFVASSATTARDIWHSEVTEATLAGPVTAWTYGRVFFDASDRNRSPPGRLLLFLVLSNQHLVVYEYVAEARAASSVDIETSGLRQVASLELPLFDTTPCMHTLANAPEEKPSSPSATSTSTPARVLGLFYEAAQQELMLYWSNGHWSRWKLTWCREPGLDAAPEPDIGSRSIRNGHRSLSSERLLPFMPQLELTSVNSGCLFEGKAIVAEREALEDVQRVPVRCPHGCCCTSSSCSLMLLRSARTLYLLWWQREKRCWMATRQGAPYSSVSDVRVRQAGANSGAETAAQNTSMATQADSREQLAILCSLDAGTQDALLPERARRMDRPIPERCRQQRLIQATGWAQLEATACESASAFLIDVIMLLEDGTVLGTQTRLSCDVQISWNALEGSERPDRQPVSAVDSWKQQKHPEGVRYSCSGDVRLSQPHERDLSTAAARFAHLYWNHSTAEAVWLPASPEDGVAAADDEDEATPPDVASLPETPVEDHRGVRGNPVLQVRYPWIHCATSVAYQMTCSRSVSPWLGRPQGNSVPSALLLADQRNSNGGLVGFFELLDRVPSGMLAWTGDMWQLGLRSMTETQSWLEQWPSDSMELLSAPIRAFTYRSSAEQRPFRREDDAPGTRLTVLAYRVHSTSSSGAAREKRTAGLLQMPQRCEDTPLPLAADALLGQEQGQHHQLVFHVSNVGDNDASWALLGIRMAWLQPNRSGVQGVATPTQLEPQLVELLVQGDHEPATVPERGTSAPWTSRLSLELLPDPWVNPVPPEQGTWRWMEYCWDDPVVLRRNPCNRQVVLTIRAPAMDAAEASAWLVLGTIEVYGVRLCDSRWPNLLGFLEWRRKLLRQLDSAGNTRPRAEARKGEVSALQSQATTRPGTALSSTCPRLADKDEIGKALHAQDRLAPALSVSGTAVSSGIPVGNALPAADDGIATTVEQRSERSRMEINASSAEVASSSAAVSSGTPLLPAQHIALCERDKLRSTEAAHSAAVQDIASADNIEDTAAGRIVWRACWMLAAILAITGDNATTGLQLVDGSLQHRLKSFPGASDAAEDANSPQMKHPSGYLDRHWFGTWRALWKLLSTRKYCWQKRLMFAQSLQETGDEHAALEQLLHAETHQARRFLRLDDTENTLLLQQQARKCFGCWSADQDQVPAAWTRDLVCWTVDSLDTCSDQHQGREALLWAIQGLEWLYEACASWTTTTTTTTATTAAHSTTRSDQGHPLSIDAASVCSSQETLVLSIDLARVYAETAAAWLSAFDTEGAGSASAPNEEDESSQRDRPTFTERNLWTGFLVAAKRLGDAWCSSSRCWQQRPSRHANEGSSSELDFSAVFSWLFEPFITEAAPNVLTRFLQVWLTDVDKLIGVDATHPSAFDYLDTWLRACSHHCALHSSEQTECRARMQAAPSALHGRCALPWRRLPPERLRLILRASLLCVSDQNHWWSLLRLINNVVTSASHMDEALRTAEHFAALLSDEEAVVESSTRAMDSWSTLEVFWIVSNTVAPHMMDSMSLFETATGPGATFEALAAGRQRECSQRRETHHDIALSVWIRCFQQQWVPDHWSDCTAWLRAYFFLVLAASCLWFTVGNGNDLSGSADATTTCIAAAAAAAATSSTCSRDTTTARMRTSTVVDDGDDDATTVSPASTFTATDPATARMRPCEAGVASACSPDSLVEASNSGNEPGWNVAATRTLIESVELALWDWYGAGLCFGYLEQPPAALTDLVEVLIPSRDVVSAAFQLVAVRQTLAALSTVDNGASALCDACCDPAGQTQRKTSTYWNRWQRQQRVQQAVLWISAVRERELCTDLGLATLLPTLVTALKHDDRYSAGLLLQSLLTLGSELAHWQQISLSLRLTWAWQLLRLLLVEPELRHWAQDALVIVLERLLCDLMDAPDPGAWAATGQQSPACAGVCDASEASMLLVLLRKYVALYRPRALCKALPTLADWVTLLAAHLHITAELVGLERFLMQATFPGSTTAVTERSCGREAGATPSNNQEQVSWPLSWLLASPVCVDCFHEAQGAGLTLQAAGVHGARSSASLQTAQLSGSTCLGGASSAAAVAGTFVKRQPLSTLATCVRFDDDRIQATWTSPKRLHCLGVRLRHTRRSLATILGFRVLVRSLGTALDAAEVPGASATRAPANWRCLCELVYRQDGALLGVLCFLDEWPEPLLGADNALATGLALGLTRQTGRCCVPETQICPRCARLVSERGGVCPACRENVYQCRACRFIDYGRLDALLCRECGNSRLMRCDIQVETSDVDQEGTLLEALMHWRFRHTTGTSSSSISNTGSGGGTETAPGGNASAPAVSAETHEPKAAAAAAAAAWIGARERRTALVAWCLHAPTEALLPVACARCAQRRLPRLWTMFAEAVGRAESASTDQWSQVFEPLHRALLVLFSSGGFIDGERATQQLPVTLGSLPQPARDAWLRILEEALVASESGPRNEHGEDARSRCEFQCDLGQAYLHLLTQSFACSGAFGADRLLQGAEATSATTMLGGMQQRIVIPATLFNSTADYLAAVYSQRWCVRLFQRRWCRGQSPWRRPCPEQSCSEACIWRALFHPYAPGVRTWALRVLAQRPGYWRWLFHHRILLFGCWQALRHGCVDMLDAYWALWSWLWHHERAWVDFWDSTGGLELLCTVIAFAAGGVPSGADSKTAIACGCRRNAWVPSLAEAVIHACLERIQEAVVLRGRLQWTRAALDCLLCAFEALYVVADTRMSLAAQLALLIQRQAEREPLLAHWQARWMTQRLERLTMSAGTVSCLHTGATVLERNEGNAYDR</sequence>
<gene>
    <name evidence="7" type="ORF">CYME_CMK159C</name>
</gene>
<dbReference type="PANTHER" id="PTHR21725:SF1">
    <property type="entry name" value="E3 UBIQUITIN-PROTEIN LIGASE UBR4"/>
    <property type="match status" value="1"/>
</dbReference>
<evidence type="ECO:0000313" key="7">
    <source>
        <dbReference type="EMBL" id="BAM80532.1"/>
    </source>
</evidence>
<dbReference type="PANTHER" id="PTHR21725">
    <property type="entry name" value="E3 UBIQUITIN-PROTEIN LIGASE UBR4"/>
    <property type="match status" value="1"/>
</dbReference>
<dbReference type="SMART" id="SM00396">
    <property type="entry name" value="ZnF_UBR1"/>
    <property type="match status" value="1"/>
</dbReference>
<evidence type="ECO:0000256" key="3">
    <source>
        <dbReference type="ARBA" id="ARBA00022833"/>
    </source>
</evidence>
<proteinExistence type="predicted"/>
<dbReference type="InterPro" id="IPR045189">
    <property type="entry name" value="UBR4-like"/>
</dbReference>
<evidence type="ECO:0000313" key="8">
    <source>
        <dbReference type="Proteomes" id="UP000007014"/>
    </source>
</evidence>
<dbReference type="OrthoDB" id="30336at2759"/>
<dbReference type="eggNOG" id="KOG1776">
    <property type="taxonomic scope" value="Eukaryota"/>
</dbReference>
<evidence type="ECO:0000256" key="2">
    <source>
        <dbReference type="ARBA" id="ARBA00022771"/>
    </source>
</evidence>
<feature type="compositionally biased region" description="Basic and acidic residues" evidence="5">
    <location>
        <begin position="413"/>
        <end position="422"/>
    </location>
</feature>
<dbReference type="Pfam" id="PF02207">
    <property type="entry name" value="zf-UBR"/>
    <property type="match status" value="1"/>
</dbReference>
<feature type="region of interest" description="Disordered" evidence="5">
    <location>
        <begin position="1635"/>
        <end position="1663"/>
    </location>
</feature>
<feature type="compositionally biased region" description="Low complexity" evidence="5">
    <location>
        <begin position="398"/>
        <end position="411"/>
    </location>
</feature>
<dbReference type="InterPro" id="IPR003126">
    <property type="entry name" value="Znf_UBR"/>
</dbReference>
<name>M1VCY5_CYAM1</name>
<keyword evidence="1" id="KW-0479">Metal-binding</keyword>
<feature type="region of interest" description="Disordered" evidence="5">
    <location>
        <begin position="3449"/>
        <end position="3482"/>
    </location>
</feature>